<dbReference type="EMBL" id="NEVK01000003">
    <property type="protein sequence ID" value="OZI24641.1"/>
    <property type="molecule type" value="Genomic_DNA"/>
</dbReference>
<proteinExistence type="predicted"/>
<protein>
    <submittedName>
        <fullName evidence="2">Endonuclease</fullName>
    </submittedName>
</protein>
<keyword evidence="3" id="KW-1185">Reference proteome</keyword>
<gene>
    <name evidence="2" type="ORF">CAL19_03820</name>
</gene>
<feature type="region of interest" description="Disordered" evidence="1">
    <location>
        <begin position="118"/>
        <end position="157"/>
    </location>
</feature>
<dbReference type="OrthoDB" id="7861056at2"/>
<keyword evidence="2" id="KW-0378">Hydrolase</keyword>
<evidence type="ECO:0000256" key="1">
    <source>
        <dbReference type="SAM" id="MobiDB-lite"/>
    </source>
</evidence>
<dbReference type="RefSeq" id="WP_081745616.1">
    <property type="nucleotide sequence ID" value="NZ_NEVI01000005.1"/>
</dbReference>
<dbReference type="Pfam" id="PF03013">
    <property type="entry name" value="Pyr_excise"/>
    <property type="match status" value="1"/>
</dbReference>
<dbReference type="AlphaFoldDB" id="A0A261RI90"/>
<accession>A0A261RI90</accession>
<keyword evidence="2" id="KW-0255">Endonuclease</keyword>
<name>A0A261RI90_9BORD</name>
<comment type="caution">
    <text evidence="2">The sequence shown here is derived from an EMBL/GenBank/DDBJ whole genome shotgun (WGS) entry which is preliminary data.</text>
</comment>
<reference evidence="3" key="1">
    <citation type="submission" date="2017-05" db="EMBL/GenBank/DDBJ databases">
        <title>Complete and WGS of Bordetella genogroups.</title>
        <authorList>
            <person name="Spilker T."/>
            <person name="Lipuma J."/>
        </authorList>
    </citation>
    <scope>NUCLEOTIDE SEQUENCE [LARGE SCALE GENOMIC DNA]</scope>
    <source>
        <strain evidence="3">AU18089</strain>
    </source>
</reference>
<dbReference type="Proteomes" id="UP000216947">
    <property type="component" value="Unassembled WGS sequence"/>
</dbReference>
<dbReference type="InterPro" id="IPR004260">
    <property type="entry name" value="Pyr-dimer_DNA_glycosylase"/>
</dbReference>
<dbReference type="SUPFAM" id="SSF47077">
    <property type="entry name" value="T4 endonuclease V"/>
    <property type="match status" value="1"/>
</dbReference>
<organism evidence="2 3">
    <name type="scientific">Bordetella genomosp. 7</name>
    <dbReference type="NCBI Taxonomy" id="1416805"/>
    <lineage>
        <taxon>Bacteria</taxon>
        <taxon>Pseudomonadati</taxon>
        <taxon>Pseudomonadota</taxon>
        <taxon>Betaproteobacteria</taxon>
        <taxon>Burkholderiales</taxon>
        <taxon>Alcaligenaceae</taxon>
        <taxon>Bordetella</taxon>
    </lineage>
</organism>
<evidence type="ECO:0000313" key="3">
    <source>
        <dbReference type="Proteomes" id="UP000216947"/>
    </source>
</evidence>
<sequence length="157" mass="17767">MTRINCIPVQELTRQHLIAEYRELPRVFALARKAHERGPVPRPTEYTLGKGHLLFFYTRLGYLARRQADLVLEMQRRGYRPSYLTPLEQAYADLPAELWGDWQPTPQAQHLNRQRIAERGGPAYAPPAPAAKKKATHIVDGQEQGAPTPLGKGQPVP</sequence>
<keyword evidence="2" id="KW-0540">Nuclease</keyword>
<dbReference type="Gene3D" id="1.10.440.10">
    <property type="entry name" value="T4 endonuclease V"/>
    <property type="match status" value="1"/>
</dbReference>
<dbReference type="GO" id="GO:0004519">
    <property type="term" value="F:endonuclease activity"/>
    <property type="evidence" value="ECO:0007669"/>
    <property type="project" value="UniProtKB-KW"/>
</dbReference>
<dbReference type="InterPro" id="IPR024796">
    <property type="entry name" value="T4_endonuc_V"/>
</dbReference>
<evidence type="ECO:0000313" key="2">
    <source>
        <dbReference type="EMBL" id="OZI24641.1"/>
    </source>
</evidence>